<dbReference type="GO" id="GO:0043565">
    <property type="term" value="F:sequence-specific DNA binding"/>
    <property type="evidence" value="ECO:0007669"/>
    <property type="project" value="InterPro"/>
</dbReference>
<protein>
    <submittedName>
        <fullName evidence="2">AraC family transcriptional regulator</fullName>
    </submittedName>
</protein>
<reference evidence="2 3" key="1">
    <citation type="submission" date="2019-11" db="EMBL/GenBank/DDBJ databases">
        <authorList>
            <person name="Jiang L.-Q."/>
        </authorList>
    </citation>
    <scope>NUCLEOTIDE SEQUENCE [LARGE SCALE GENOMIC DNA]</scope>
    <source>
        <strain evidence="2 3">YIM 132087</strain>
    </source>
</reference>
<dbReference type="GO" id="GO:0003700">
    <property type="term" value="F:DNA-binding transcription factor activity"/>
    <property type="evidence" value="ECO:0007669"/>
    <property type="project" value="InterPro"/>
</dbReference>
<dbReference type="Gene3D" id="1.10.10.60">
    <property type="entry name" value="Homeodomain-like"/>
    <property type="match status" value="1"/>
</dbReference>
<evidence type="ECO:0000259" key="1">
    <source>
        <dbReference type="PROSITE" id="PS01124"/>
    </source>
</evidence>
<dbReference type="AlphaFoldDB" id="A0A7K1FKJ7"/>
<name>A0A7K1FKJ7_9ACTN</name>
<proteinExistence type="predicted"/>
<dbReference type="PROSITE" id="PS01124">
    <property type="entry name" value="HTH_ARAC_FAMILY_2"/>
    <property type="match status" value="1"/>
</dbReference>
<organism evidence="2 3">
    <name type="scientific">Nakamurella alba</name>
    <dbReference type="NCBI Taxonomy" id="2665158"/>
    <lineage>
        <taxon>Bacteria</taxon>
        <taxon>Bacillati</taxon>
        <taxon>Actinomycetota</taxon>
        <taxon>Actinomycetes</taxon>
        <taxon>Nakamurellales</taxon>
        <taxon>Nakamurellaceae</taxon>
        <taxon>Nakamurella</taxon>
    </lineage>
</organism>
<keyword evidence="3" id="KW-1185">Reference proteome</keyword>
<dbReference type="InterPro" id="IPR046532">
    <property type="entry name" value="DUF6597"/>
</dbReference>
<dbReference type="RefSeq" id="WP_154768579.1">
    <property type="nucleotide sequence ID" value="NZ_WLYK01000003.1"/>
</dbReference>
<dbReference type="EMBL" id="WLYK01000003">
    <property type="protein sequence ID" value="MTD14590.1"/>
    <property type="molecule type" value="Genomic_DNA"/>
</dbReference>
<accession>A0A7K1FKJ7</accession>
<dbReference type="Proteomes" id="UP000460221">
    <property type="component" value="Unassembled WGS sequence"/>
</dbReference>
<sequence length="281" mass="29626">MSTGQTYVERLPPPALSGIVRTVWVQSTGGAPYLQRNLPTGGAEIHCVPGAVPRLIGPLTTALPELLPPGTTVIGARLRPGALGRVCGVPATALLDRVVPLDELWGTDGERLAAAIGAAPDPVAALRQLKTALRERAAARPADRVVAAAVARLSVPDAGEIASLADDLALSGSALRRRMLQSVGTGPKVLQRTLRFQAYLALTQRAGSARAVPLPARFSHWAEVAGYADHPHLTRECRRLSGLNPTELLHGRDDRCACGHEHIASFGPLLARADRLRGRAA</sequence>
<dbReference type="SMART" id="SM00342">
    <property type="entry name" value="HTH_ARAC"/>
    <property type="match status" value="1"/>
</dbReference>
<feature type="domain" description="HTH araC/xylS-type" evidence="1">
    <location>
        <begin position="143"/>
        <end position="251"/>
    </location>
</feature>
<evidence type="ECO:0000313" key="2">
    <source>
        <dbReference type="EMBL" id="MTD14590.1"/>
    </source>
</evidence>
<gene>
    <name evidence="2" type="ORF">GIS00_11615</name>
</gene>
<dbReference type="Pfam" id="PF20240">
    <property type="entry name" value="DUF6597"/>
    <property type="match status" value="1"/>
</dbReference>
<evidence type="ECO:0000313" key="3">
    <source>
        <dbReference type="Proteomes" id="UP000460221"/>
    </source>
</evidence>
<dbReference type="InterPro" id="IPR018060">
    <property type="entry name" value="HTH_AraC"/>
</dbReference>
<comment type="caution">
    <text evidence="2">The sequence shown here is derived from an EMBL/GenBank/DDBJ whole genome shotgun (WGS) entry which is preliminary data.</text>
</comment>